<evidence type="ECO:0000313" key="3">
    <source>
        <dbReference type="Proteomes" id="UP000010121"/>
    </source>
</evidence>
<comment type="caution">
    <text evidence="2">The sequence shown here is derived from an EMBL/GenBank/DDBJ whole genome shotgun (WGS) entry which is preliminary data.</text>
</comment>
<dbReference type="Proteomes" id="UP000010121">
    <property type="component" value="Unassembled WGS sequence"/>
</dbReference>
<name>C8RWB8_9RHOB</name>
<proteinExistence type="predicted"/>
<dbReference type="InterPro" id="IPR000073">
    <property type="entry name" value="AB_hydrolase_1"/>
</dbReference>
<dbReference type="OrthoDB" id="8680283at2"/>
<keyword evidence="2" id="KW-0378">Hydrolase</keyword>
<protein>
    <submittedName>
        <fullName evidence="2">Alpha/beta hydrolase fold protein</fullName>
    </submittedName>
</protein>
<dbReference type="SUPFAM" id="SSF53474">
    <property type="entry name" value="alpha/beta-Hydrolases"/>
    <property type="match status" value="1"/>
</dbReference>
<evidence type="ECO:0000259" key="1">
    <source>
        <dbReference type="Pfam" id="PF00561"/>
    </source>
</evidence>
<dbReference type="Gene3D" id="3.40.50.1820">
    <property type="entry name" value="alpha/beta hydrolase"/>
    <property type="match status" value="1"/>
</dbReference>
<dbReference type="GO" id="GO:0016787">
    <property type="term" value="F:hydrolase activity"/>
    <property type="evidence" value="ECO:0007669"/>
    <property type="project" value="UniProtKB-KW"/>
</dbReference>
<organism evidence="2 3">
    <name type="scientific">Rhodobacter ferrooxidans</name>
    <dbReference type="NCBI Taxonomy" id="371731"/>
    <lineage>
        <taxon>Bacteria</taxon>
        <taxon>Pseudomonadati</taxon>
        <taxon>Pseudomonadota</taxon>
        <taxon>Alphaproteobacteria</taxon>
        <taxon>Rhodobacterales</taxon>
        <taxon>Rhodobacter group</taxon>
        <taxon>Rhodobacter</taxon>
    </lineage>
</organism>
<dbReference type="Pfam" id="PF00561">
    <property type="entry name" value="Abhydrolase_1"/>
    <property type="match status" value="1"/>
</dbReference>
<dbReference type="RefSeq" id="WP_008026935.1">
    <property type="nucleotide sequence ID" value="NZ_ACYY01000001.1"/>
</dbReference>
<dbReference type="PANTHER" id="PTHR43433">
    <property type="entry name" value="HYDROLASE, ALPHA/BETA FOLD FAMILY PROTEIN"/>
    <property type="match status" value="1"/>
</dbReference>
<dbReference type="eggNOG" id="COG1073">
    <property type="taxonomic scope" value="Bacteria"/>
</dbReference>
<accession>C8RWB8</accession>
<keyword evidence="3" id="KW-1185">Reference proteome</keyword>
<dbReference type="ESTHER" id="9rhob-c8rwb8">
    <property type="family name" value="6_AlphaBeta_hydrolase"/>
</dbReference>
<dbReference type="STRING" id="371731.Rsw2DRAFT_0096"/>
<evidence type="ECO:0000313" key="2">
    <source>
        <dbReference type="EMBL" id="EEW26861.1"/>
    </source>
</evidence>
<dbReference type="AlphaFoldDB" id="C8RWB8"/>
<reference evidence="2 3" key="1">
    <citation type="submission" date="2009-08" db="EMBL/GenBank/DDBJ databases">
        <title>The draft genome of Rhodobacter sp. SW2.</title>
        <authorList>
            <consortium name="US DOE Joint Genome Institute (JGI-PGF)"/>
            <person name="Lucas S."/>
            <person name="Copeland A."/>
            <person name="Lapidus A."/>
            <person name="Glavina del Rio T."/>
            <person name="Tice H."/>
            <person name="Bruce D."/>
            <person name="Goodwin L."/>
            <person name="Pitluck S."/>
            <person name="Larimer F."/>
            <person name="Land M.L."/>
            <person name="Hauser L."/>
            <person name="Emerson D."/>
        </authorList>
    </citation>
    <scope>NUCLEOTIDE SEQUENCE [LARGE SCALE GENOMIC DNA]</scope>
    <source>
        <strain evidence="2 3">SW2</strain>
    </source>
</reference>
<dbReference type="InterPro" id="IPR050471">
    <property type="entry name" value="AB_hydrolase"/>
</dbReference>
<feature type="domain" description="AB hydrolase-1" evidence="1">
    <location>
        <begin position="57"/>
        <end position="245"/>
    </location>
</feature>
<dbReference type="InterPro" id="IPR029058">
    <property type="entry name" value="AB_hydrolase_fold"/>
</dbReference>
<sequence>MTTDPIRLYFHGLPGSPSELAALGLPDDAPALHPVARLSLLDKAADHAAGIDALAAAIAKNHPQGPLHLVGFSLGAMTALMVAARLGARVEKIELISAAAPLELGDFLPQMAGRAVFKAARDGGLKFTALMAAERAFAHKMPLHLFNTLFAGANGADAALATQPRFKTGIAACIRGCVVDHLPAYKAELLAYAHPWATVLDGITTPVTLWHGSDDTWTPVAMAQVMQARLPNATLIELPGLSHYATLIEVLGARKLQADPPQTAQP</sequence>
<dbReference type="PANTHER" id="PTHR43433:SF10">
    <property type="entry name" value="AB HYDROLASE-1 DOMAIN-CONTAINING PROTEIN"/>
    <property type="match status" value="1"/>
</dbReference>
<dbReference type="EMBL" id="ACYY01000001">
    <property type="protein sequence ID" value="EEW26861.1"/>
    <property type="molecule type" value="Genomic_DNA"/>
</dbReference>
<gene>
    <name evidence="2" type="ORF">Rsw2DRAFT_0096</name>
</gene>